<dbReference type="InterPro" id="IPR001471">
    <property type="entry name" value="AP2/ERF_dom"/>
</dbReference>
<evidence type="ECO:0000256" key="3">
    <source>
        <dbReference type="ARBA" id="ARBA00023015"/>
    </source>
</evidence>
<keyword evidence="4" id="KW-0238">DNA-binding</keyword>
<dbReference type="PROSITE" id="PS51032">
    <property type="entry name" value="AP2_ERF"/>
    <property type="match status" value="1"/>
</dbReference>
<feature type="domain" description="AP2/ERF" evidence="10">
    <location>
        <begin position="110"/>
        <end position="167"/>
    </location>
</feature>
<evidence type="ECO:0000256" key="5">
    <source>
        <dbReference type="ARBA" id="ARBA00023159"/>
    </source>
</evidence>
<evidence type="ECO:0000313" key="12">
    <source>
        <dbReference type="Proteomes" id="UP001279734"/>
    </source>
</evidence>
<comment type="similarity">
    <text evidence="8">Belongs to the AP2/ERF transcription factor family. ERF subfamily.</text>
</comment>
<dbReference type="InterPro" id="IPR016177">
    <property type="entry name" value="DNA-bd_dom_sf"/>
</dbReference>
<evidence type="ECO:0000259" key="10">
    <source>
        <dbReference type="PROSITE" id="PS51032"/>
    </source>
</evidence>
<dbReference type="GO" id="GO:0000976">
    <property type="term" value="F:transcription cis-regulatory region binding"/>
    <property type="evidence" value="ECO:0007669"/>
    <property type="project" value="UniProtKB-ARBA"/>
</dbReference>
<evidence type="ECO:0000256" key="8">
    <source>
        <dbReference type="ARBA" id="ARBA00024343"/>
    </source>
</evidence>
<sequence>MVSKQENNVLSLSAEPEDLRNSLSKLILTAGPNNTIDSIFSRCPPPNSPINHPILEPMGSSVYLKQKDLLQKFWLESCTKSGISRSLPTDQKRSSVPSHNYLNPSKKKNIYRGVRQRHWGKWVAEIRLPRNRVRIWLGTYDTAEAAGYAYDRAAYKLRGEYARLNFPNLTDESKLSVIGDSASLNELKRAVDAKILATCQKMKRQKSSKKARKKAAIADSSAGDSGHGSGSGGGGCKIDSSSLPSSSSFSSAVINENWSSETPSPAVSEDGLWKFGNSPPDSIVFPMVSEDLDCEGISFARMMSFDADLIWDSPLF</sequence>
<dbReference type="GO" id="GO:0005634">
    <property type="term" value="C:nucleus"/>
    <property type="evidence" value="ECO:0007669"/>
    <property type="project" value="UniProtKB-SubCell"/>
</dbReference>
<keyword evidence="7" id="KW-0539">Nucleus</keyword>
<proteinExistence type="inferred from homology"/>
<evidence type="ECO:0000256" key="4">
    <source>
        <dbReference type="ARBA" id="ARBA00023125"/>
    </source>
</evidence>
<dbReference type="Proteomes" id="UP001279734">
    <property type="component" value="Unassembled WGS sequence"/>
</dbReference>
<feature type="compositionally biased region" description="Basic residues" evidence="9">
    <location>
        <begin position="203"/>
        <end position="215"/>
    </location>
</feature>
<dbReference type="PANTHER" id="PTHR31657:SF20">
    <property type="entry name" value="ETHYLENE-RESPONSIVE TRANSCRIPTION FACTOR ERF061"/>
    <property type="match status" value="1"/>
</dbReference>
<keyword evidence="5" id="KW-0010">Activator</keyword>
<evidence type="ECO:0000256" key="1">
    <source>
        <dbReference type="ARBA" id="ARBA00004123"/>
    </source>
</evidence>
<dbReference type="FunFam" id="3.30.730.10:FF:000001">
    <property type="entry name" value="Ethylene-responsive transcription factor 2"/>
    <property type="match status" value="1"/>
</dbReference>
<keyword evidence="12" id="KW-1185">Reference proteome</keyword>
<gene>
    <name evidence="11" type="ORF">Nepgr_030687</name>
</gene>
<dbReference type="EMBL" id="BSYO01000035">
    <property type="protein sequence ID" value="GMH28844.1"/>
    <property type="molecule type" value="Genomic_DNA"/>
</dbReference>
<evidence type="ECO:0000256" key="6">
    <source>
        <dbReference type="ARBA" id="ARBA00023163"/>
    </source>
</evidence>
<keyword evidence="2" id="KW-0936">Ethylene signaling pathway</keyword>
<keyword evidence="6" id="KW-0804">Transcription</keyword>
<name>A0AAD3Y6A9_NEPGR</name>
<dbReference type="AlphaFoldDB" id="A0AAD3Y6A9"/>
<dbReference type="GO" id="GO:0009873">
    <property type="term" value="P:ethylene-activated signaling pathway"/>
    <property type="evidence" value="ECO:0007669"/>
    <property type="project" value="UniProtKB-KW"/>
</dbReference>
<dbReference type="CDD" id="cd00018">
    <property type="entry name" value="AP2"/>
    <property type="match status" value="1"/>
</dbReference>
<dbReference type="Gene3D" id="3.30.730.10">
    <property type="entry name" value="AP2/ERF domain"/>
    <property type="match status" value="1"/>
</dbReference>
<dbReference type="SUPFAM" id="SSF54171">
    <property type="entry name" value="DNA-binding domain"/>
    <property type="match status" value="1"/>
</dbReference>
<evidence type="ECO:0000256" key="9">
    <source>
        <dbReference type="SAM" id="MobiDB-lite"/>
    </source>
</evidence>
<dbReference type="Pfam" id="PF00847">
    <property type="entry name" value="AP2"/>
    <property type="match status" value="1"/>
</dbReference>
<evidence type="ECO:0000256" key="2">
    <source>
        <dbReference type="ARBA" id="ARBA00022745"/>
    </source>
</evidence>
<organism evidence="11 12">
    <name type="scientific">Nepenthes gracilis</name>
    <name type="common">Slender pitcher plant</name>
    <dbReference type="NCBI Taxonomy" id="150966"/>
    <lineage>
        <taxon>Eukaryota</taxon>
        <taxon>Viridiplantae</taxon>
        <taxon>Streptophyta</taxon>
        <taxon>Embryophyta</taxon>
        <taxon>Tracheophyta</taxon>
        <taxon>Spermatophyta</taxon>
        <taxon>Magnoliopsida</taxon>
        <taxon>eudicotyledons</taxon>
        <taxon>Gunneridae</taxon>
        <taxon>Pentapetalae</taxon>
        <taxon>Caryophyllales</taxon>
        <taxon>Nepenthaceae</taxon>
        <taxon>Nepenthes</taxon>
    </lineage>
</organism>
<dbReference type="InterPro" id="IPR051758">
    <property type="entry name" value="ERF/AP2-like"/>
</dbReference>
<reference evidence="11" key="1">
    <citation type="submission" date="2023-05" db="EMBL/GenBank/DDBJ databases">
        <title>Nepenthes gracilis genome sequencing.</title>
        <authorList>
            <person name="Fukushima K."/>
        </authorList>
    </citation>
    <scope>NUCLEOTIDE SEQUENCE</scope>
    <source>
        <strain evidence="11">SING2019-196</strain>
    </source>
</reference>
<comment type="caution">
    <text evidence="11">The sequence shown here is derived from an EMBL/GenBank/DDBJ whole genome shotgun (WGS) entry which is preliminary data.</text>
</comment>
<protein>
    <recommendedName>
        <fullName evidence="10">AP2/ERF domain-containing protein</fullName>
    </recommendedName>
</protein>
<dbReference type="GO" id="GO:0003700">
    <property type="term" value="F:DNA-binding transcription factor activity"/>
    <property type="evidence" value="ECO:0007669"/>
    <property type="project" value="InterPro"/>
</dbReference>
<accession>A0AAD3Y6A9</accession>
<keyword evidence="3" id="KW-0805">Transcription regulation</keyword>
<dbReference type="PRINTS" id="PR00367">
    <property type="entry name" value="ETHRSPELEMNT"/>
</dbReference>
<evidence type="ECO:0000313" key="11">
    <source>
        <dbReference type="EMBL" id="GMH28844.1"/>
    </source>
</evidence>
<dbReference type="PANTHER" id="PTHR31657">
    <property type="entry name" value="ETHYLENE-RESPONSIVE TRANSCRIPTION FACTOR ERF061"/>
    <property type="match status" value="1"/>
</dbReference>
<feature type="compositionally biased region" description="Gly residues" evidence="9">
    <location>
        <begin position="225"/>
        <end position="236"/>
    </location>
</feature>
<comment type="subcellular location">
    <subcellularLocation>
        <location evidence="1">Nucleus</location>
    </subcellularLocation>
</comment>
<feature type="region of interest" description="Disordered" evidence="9">
    <location>
        <begin position="203"/>
        <end position="239"/>
    </location>
</feature>
<dbReference type="SMART" id="SM00380">
    <property type="entry name" value="AP2"/>
    <property type="match status" value="1"/>
</dbReference>
<evidence type="ECO:0000256" key="7">
    <source>
        <dbReference type="ARBA" id="ARBA00023242"/>
    </source>
</evidence>
<dbReference type="InterPro" id="IPR036955">
    <property type="entry name" value="AP2/ERF_dom_sf"/>
</dbReference>